<name>A0A409W9H9_PSICY</name>
<dbReference type="EMBL" id="NHYD01003641">
    <property type="protein sequence ID" value="PPQ75149.1"/>
    <property type="molecule type" value="Genomic_DNA"/>
</dbReference>
<feature type="region of interest" description="Disordered" evidence="1">
    <location>
        <begin position="76"/>
        <end position="98"/>
    </location>
</feature>
<proteinExistence type="predicted"/>
<dbReference type="AlphaFoldDB" id="A0A409W9H9"/>
<feature type="region of interest" description="Disordered" evidence="1">
    <location>
        <begin position="1"/>
        <end position="23"/>
    </location>
</feature>
<dbReference type="Proteomes" id="UP000283269">
    <property type="component" value="Unassembled WGS sequence"/>
</dbReference>
<organism evidence="2 3">
    <name type="scientific">Psilocybe cyanescens</name>
    <dbReference type="NCBI Taxonomy" id="93625"/>
    <lineage>
        <taxon>Eukaryota</taxon>
        <taxon>Fungi</taxon>
        <taxon>Dikarya</taxon>
        <taxon>Basidiomycota</taxon>
        <taxon>Agaricomycotina</taxon>
        <taxon>Agaricomycetes</taxon>
        <taxon>Agaricomycetidae</taxon>
        <taxon>Agaricales</taxon>
        <taxon>Agaricineae</taxon>
        <taxon>Strophariaceae</taxon>
        <taxon>Psilocybe</taxon>
    </lineage>
</organism>
<comment type="caution">
    <text evidence="2">The sequence shown here is derived from an EMBL/GenBank/DDBJ whole genome shotgun (WGS) entry which is preliminary data.</text>
</comment>
<evidence type="ECO:0000313" key="3">
    <source>
        <dbReference type="Proteomes" id="UP000283269"/>
    </source>
</evidence>
<gene>
    <name evidence="2" type="ORF">CVT25_007780</name>
</gene>
<protein>
    <submittedName>
        <fullName evidence="2">Uncharacterized protein</fullName>
    </submittedName>
</protein>
<accession>A0A409W9H9</accession>
<reference evidence="2 3" key="1">
    <citation type="journal article" date="2018" name="Evol. Lett.">
        <title>Horizontal gene cluster transfer increased hallucinogenic mushroom diversity.</title>
        <authorList>
            <person name="Reynolds H.T."/>
            <person name="Vijayakumar V."/>
            <person name="Gluck-Thaler E."/>
            <person name="Korotkin H.B."/>
            <person name="Matheny P.B."/>
            <person name="Slot J.C."/>
        </authorList>
    </citation>
    <scope>NUCLEOTIDE SEQUENCE [LARGE SCALE GENOMIC DNA]</scope>
    <source>
        <strain evidence="2 3">2631</strain>
    </source>
</reference>
<evidence type="ECO:0000256" key="1">
    <source>
        <dbReference type="SAM" id="MobiDB-lite"/>
    </source>
</evidence>
<feature type="compositionally biased region" description="Basic and acidic residues" evidence="1">
    <location>
        <begin position="10"/>
        <end position="23"/>
    </location>
</feature>
<evidence type="ECO:0000313" key="2">
    <source>
        <dbReference type="EMBL" id="PPQ75149.1"/>
    </source>
</evidence>
<sequence>MNFKGAQGKAVEHVSGDAGGKKQDAERNYYDAGCEMGYAKAEAEGEPKEMLFRFVLFPLIVIFVRCGDSLSDSSFLVPRNQPQPAEHVTGRSVVDAVD</sequence>
<keyword evidence="3" id="KW-1185">Reference proteome</keyword>
<dbReference type="InParanoid" id="A0A409W9H9"/>